<evidence type="ECO:0000313" key="3">
    <source>
        <dbReference type="Proteomes" id="UP000095256"/>
    </source>
</evidence>
<dbReference type="EMBL" id="MIEK01000007">
    <property type="protein sequence ID" value="OEH83437.1"/>
    <property type="molecule type" value="Genomic_DNA"/>
</dbReference>
<dbReference type="Proteomes" id="UP000095256">
    <property type="component" value="Unassembled WGS sequence"/>
</dbReference>
<sequence length="159" mass="18543">MHLIKYNNDYRTIVEKYCLSAEQLHYMSEPKEAVALTENDPNRQAILAFENEKLVGFLVLHKVDRMNPYSDKENIMLIRSFSTDYRHLGKGYGKKIIFLLTDFVNSNYPKIEELLFKVTEKSLQEFAPALYENFGFKDTGIKQHTIDGDFVILKLPVTK</sequence>
<dbReference type="InterPro" id="IPR000182">
    <property type="entry name" value="GNAT_dom"/>
</dbReference>
<proteinExistence type="predicted"/>
<feature type="domain" description="N-acetyltransferase" evidence="1">
    <location>
        <begin position="1"/>
        <end position="158"/>
    </location>
</feature>
<reference evidence="2 3" key="1">
    <citation type="submission" date="2016-09" db="EMBL/GenBank/DDBJ databases">
        <authorList>
            <person name="Capua I."/>
            <person name="De Benedictis P."/>
            <person name="Joannis T."/>
            <person name="Lombin L.H."/>
            <person name="Cattoli G."/>
        </authorList>
    </citation>
    <scope>NUCLEOTIDE SEQUENCE [LARGE SCALE GENOMIC DNA]</scope>
    <source>
        <strain evidence="2 3">LMG 25899</strain>
    </source>
</reference>
<dbReference type="AlphaFoldDB" id="A0A1E5KZV4"/>
<evidence type="ECO:0000313" key="2">
    <source>
        <dbReference type="EMBL" id="OEH83437.1"/>
    </source>
</evidence>
<dbReference type="GO" id="GO:0016747">
    <property type="term" value="F:acyltransferase activity, transferring groups other than amino-acyl groups"/>
    <property type="evidence" value="ECO:0007669"/>
    <property type="project" value="InterPro"/>
</dbReference>
<name>A0A1E5KZV4_9ENTE</name>
<organism evidence="2 3">
    <name type="scientific">Enterococcus rivorum</name>
    <dbReference type="NCBI Taxonomy" id="762845"/>
    <lineage>
        <taxon>Bacteria</taxon>
        <taxon>Bacillati</taxon>
        <taxon>Bacillota</taxon>
        <taxon>Bacilli</taxon>
        <taxon>Lactobacillales</taxon>
        <taxon>Enterococcaceae</taxon>
        <taxon>Enterococcus</taxon>
    </lineage>
</organism>
<dbReference type="RefSeq" id="WP_069697606.1">
    <property type="nucleotide sequence ID" value="NZ_JAGGMA010000037.1"/>
</dbReference>
<dbReference type="OrthoDB" id="66776at2"/>
<dbReference type="Pfam" id="PF00583">
    <property type="entry name" value="Acetyltransf_1"/>
    <property type="match status" value="1"/>
</dbReference>
<gene>
    <name evidence="2" type="ORF">BCR26_09655</name>
</gene>
<dbReference type="PROSITE" id="PS51186">
    <property type="entry name" value="GNAT"/>
    <property type="match status" value="1"/>
</dbReference>
<dbReference type="InterPro" id="IPR016181">
    <property type="entry name" value="Acyl_CoA_acyltransferase"/>
</dbReference>
<dbReference type="Gene3D" id="3.40.630.30">
    <property type="match status" value="1"/>
</dbReference>
<dbReference type="STRING" id="762845.BCR26_09655"/>
<evidence type="ECO:0000259" key="1">
    <source>
        <dbReference type="PROSITE" id="PS51186"/>
    </source>
</evidence>
<dbReference type="SUPFAM" id="SSF55729">
    <property type="entry name" value="Acyl-CoA N-acyltransferases (Nat)"/>
    <property type="match status" value="1"/>
</dbReference>
<keyword evidence="3" id="KW-1185">Reference proteome</keyword>
<comment type="caution">
    <text evidence="2">The sequence shown here is derived from an EMBL/GenBank/DDBJ whole genome shotgun (WGS) entry which is preliminary data.</text>
</comment>
<dbReference type="CDD" id="cd04301">
    <property type="entry name" value="NAT_SF"/>
    <property type="match status" value="1"/>
</dbReference>
<protein>
    <recommendedName>
        <fullName evidence="1">N-acetyltransferase domain-containing protein</fullName>
    </recommendedName>
</protein>
<accession>A0A1E5KZV4</accession>